<gene>
    <name evidence="2" type="primary">casA</name>
    <name evidence="2" type="synonym">cse1</name>
    <name evidence="2" type="ORF">ACFQRF_02720</name>
</gene>
<dbReference type="CDD" id="cd09729">
    <property type="entry name" value="Cse1_I-E"/>
    <property type="match status" value="1"/>
</dbReference>
<keyword evidence="3" id="KW-1185">Reference proteome</keyword>
<organism evidence="2 3">
    <name type="scientific">Marinactinospora rubrisoli</name>
    <dbReference type="NCBI Taxonomy" id="2715399"/>
    <lineage>
        <taxon>Bacteria</taxon>
        <taxon>Bacillati</taxon>
        <taxon>Actinomycetota</taxon>
        <taxon>Actinomycetes</taxon>
        <taxon>Streptosporangiales</taxon>
        <taxon>Nocardiopsidaceae</taxon>
        <taxon>Marinactinospora</taxon>
    </lineage>
</organism>
<dbReference type="RefSeq" id="WP_379868492.1">
    <property type="nucleotide sequence ID" value="NZ_JBHTBH010000001.1"/>
</dbReference>
<proteinExistence type="predicted"/>
<dbReference type="EMBL" id="JBHTBH010000001">
    <property type="protein sequence ID" value="MFC7326645.1"/>
    <property type="molecule type" value="Genomic_DNA"/>
</dbReference>
<dbReference type="Gene3D" id="1.10.132.100">
    <property type="match status" value="1"/>
</dbReference>
<dbReference type="InterPro" id="IPR013381">
    <property type="entry name" value="CRISPR-assoc_prot_Cse1"/>
</dbReference>
<evidence type="ECO:0000313" key="3">
    <source>
        <dbReference type="Proteomes" id="UP001596540"/>
    </source>
</evidence>
<dbReference type="Proteomes" id="UP001596540">
    <property type="component" value="Unassembled WGS sequence"/>
</dbReference>
<protein>
    <submittedName>
        <fullName evidence="2">Type I-E CRISPR-associated protein Cse1/CasA</fullName>
    </submittedName>
</protein>
<sequence length="555" mass="62245">MAIENGTSTFDLTERPWIPVRRRDGSEAELSLREVFEQAHDGPDGVRRIVGDLPTQEFALVRLLLAVLHDALDGPEDVEQWKELWDGKRLPAELVRDYLRLHQDRFDLLHGTAPFLQVADLRTAKSEYFSLDRIVADVPNGERFFTMRARGAQRLSFAEAARWLVHAHAFDPSGIKSGAVGDRRVKNGKGYPQGVAWAGNLGGVLLEGEDLRQTLLLNLIAFDFDIRTDEGDRPAWRFDPVGPGALRGAEGVYRPYGLRDLYTWQSRRVRLFADGEGVYGVLLCYGDPLEAPNQHSREPMTGWRRSPNQEKKLGKNPVYMPAEHDPSRSAWRGLESLIQGEADTQRGEAAKRLRPRVMDWADRLVVRGVLPEDKLVTARTVGARYGTQQSVIDEVTEDRVNMRLALLADTGVELRQAAVAAVADADKAVFALGNLASGIARAAGLDPEAPRQQARDRAFGELDAAFRRWLEDLAPGQDPDERRQVWQWKVRRLVDGIGRELVTNAGEAAWTGRVIEMEKGDQLWLTAGQAERRFRSDLNKALRMTVHQATSENDT</sequence>
<evidence type="ECO:0000256" key="1">
    <source>
        <dbReference type="SAM" id="MobiDB-lite"/>
    </source>
</evidence>
<accession>A0ABW2KB26</accession>
<feature type="region of interest" description="Disordered" evidence="1">
    <location>
        <begin position="294"/>
        <end position="325"/>
    </location>
</feature>
<dbReference type="NCBIfam" id="TIGR02547">
    <property type="entry name" value="casA_cse1"/>
    <property type="match status" value="1"/>
</dbReference>
<reference evidence="3" key="1">
    <citation type="journal article" date="2019" name="Int. J. Syst. Evol. Microbiol.">
        <title>The Global Catalogue of Microorganisms (GCM) 10K type strain sequencing project: providing services to taxonomists for standard genome sequencing and annotation.</title>
        <authorList>
            <consortium name="The Broad Institute Genomics Platform"/>
            <consortium name="The Broad Institute Genome Sequencing Center for Infectious Disease"/>
            <person name="Wu L."/>
            <person name="Ma J."/>
        </authorList>
    </citation>
    <scope>NUCLEOTIDE SEQUENCE [LARGE SCALE GENOMIC DNA]</scope>
    <source>
        <strain evidence="3">CGMCC 4.7382</strain>
    </source>
</reference>
<name>A0ABW2KB26_9ACTN</name>
<comment type="caution">
    <text evidence="2">The sequence shown here is derived from an EMBL/GenBank/DDBJ whole genome shotgun (WGS) entry which is preliminary data.</text>
</comment>
<dbReference type="Pfam" id="PF09481">
    <property type="entry name" value="CRISPR_Cse1"/>
    <property type="match status" value="1"/>
</dbReference>
<evidence type="ECO:0000313" key="2">
    <source>
        <dbReference type="EMBL" id="MFC7326645.1"/>
    </source>
</evidence>